<accession>A0ABS7RNL4</accession>
<reference evidence="2 3" key="1">
    <citation type="submission" date="2021-08" db="EMBL/GenBank/DDBJ databases">
        <title>Nocardioides bacterium WL0053 sp. nov., isolated from the sediment.</title>
        <authorList>
            <person name="Wang L."/>
            <person name="Zhang D."/>
            <person name="Zhang A."/>
        </authorList>
    </citation>
    <scope>NUCLEOTIDE SEQUENCE [LARGE SCALE GENOMIC DNA]</scope>
    <source>
        <strain evidence="2 3">WL0053</strain>
    </source>
</reference>
<dbReference type="Proteomes" id="UP000754710">
    <property type="component" value="Unassembled WGS sequence"/>
</dbReference>
<feature type="region of interest" description="Disordered" evidence="1">
    <location>
        <begin position="1"/>
        <end position="30"/>
    </location>
</feature>
<keyword evidence="3" id="KW-1185">Reference proteome</keyword>
<dbReference type="EMBL" id="JAIEZQ010000002">
    <property type="protein sequence ID" value="MBY9076122.1"/>
    <property type="molecule type" value="Genomic_DNA"/>
</dbReference>
<name>A0ABS7RNL4_9ACTN</name>
<evidence type="ECO:0000313" key="2">
    <source>
        <dbReference type="EMBL" id="MBY9076122.1"/>
    </source>
</evidence>
<proteinExistence type="predicted"/>
<evidence type="ECO:0000256" key="1">
    <source>
        <dbReference type="SAM" id="MobiDB-lite"/>
    </source>
</evidence>
<sequence length="206" mass="22021">MSDTPRHHRPALPGARHFETMPGEEDPAVRSEAADRAATLLVRGAQGSQDAEVVERVVSLAEVEGLDTLADLWSGSPADSLAGCLWRLYLLRSWVYADATSAAREFDAGRRHTPVHEVVAGVVDPPGPEEVRQLADQVLRGVATGDFADTLSRAAAFARVCSVGRAHLPPDTAGTTYTSDLSAARLLTMAEQLEQAARLERSGRLG</sequence>
<gene>
    <name evidence="2" type="ORF">K1X13_14900</name>
</gene>
<evidence type="ECO:0000313" key="3">
    <source>
        <dbReference type="Proteomes" id="UP000754710"/>
    </source>
</evidence>
<feature type="compositionally biased region" description="Basic residues" evidence="1">
    <location>
        <begin position="1"/>
        <end position="10"/>
    </location>
</feature>
<protein>
    <recommendedName>
        <fullName evidence="4">DNA-directed RNA polymerase subunit beta</fullName>
    </recommendedName>
</protein>
<organism evidence="2 3">
    <name type="scientific">Nocardioides jiangsuensis</name>
    <dbReference type="NCBI Taxonomy" id="2866161"/>
    <lineage>
        <taxon>Bacteria</taxon>
        <taxon>Bacillati</taxon>
        <taxon>Actinomycetota</taxon>
        <taxon>Actinomycetes</taxon>
        <taxon>Propionibacteriales</taxon>
        <taxon>Nocardioidaceae</taxon>
        <taxon>Nocardioides</taxon>
    </lineage>
</organism>
<evidence type="ECO:0008006" key="4">
    <source>
        <dbReference type="Google" id="ProtNLM"/>
    </source>
</evidence>
<comment type="caution">
    <text evidence="2">The sequence shown here is derived from an EMBL/GenBank/DDBJ whole genome shotgun (WGS) entry which is preliminary data.</text>
</comment>
<dbReference type="RefSeq" id="WP_221025806.1">
    <property type="nucleotide sequence ID" value="NZ_JAIEZQ010000002.1"/>
</dbReference>